<dbReference type="Pfam" id="PF01094">
    <property type="entry name" value="ANF_receptor"/>
    <property type="match status" value="1"/>
</dbReference>
<dbReference type="SUPFAM" id="SSF53822">
    <property type="entry name" value="Periplasmic binding protein-like I"/>
    <property type="match status" value="1"/>
</dbReference>
<dbReference type="InterPro" id="IPR001828">
    <property type="entry name" value="ANF_lig-bd_rcpt"/>
</dbReference>
<sequence>MLWFVIPSRLSRIHGLASFKLKWCLCLLVLMALLQQVWALFYKVGVVGPWTCDPLFKLWEDYDAVLTITEEFQGKTFHEAYMEEAARAEIHKMLESHQVSPLFGTIYNSIYFMAQAMNNAMKENGQTSTASLVQHSRNKQFYGFNQLIRTDSSGNGISEHVILDTSWKEWKLRSTYTMDMEMELLWFRGTPIHFPGGRPPRADAKCWFVEGKICRGGIDPTFAMMVCLTLLIALLSINGCAYFISDLPSLPAPFGVKCFHDAKNNFLSCVVSVVDCE</sequence>
<evidence type="ECO:0000256" key="2">
    <source>
        <dbReference type="ARBA" id="ARBA00022692"/>
    </source>
</evidence>
<accession>A0AA41MX66</accession>
<evidence type="ECO:0000259" key="7">
    <source>
        <dbReference type="Pfam" id="PF01094"/>
    </source>
</evidence>
<keyword evidence="4 6" id="KW-1133">Transmembrane helix</keyword>
<keyword evidence="5 6" id="KW-0472">Membrane</keyword>
<evidence type="ECO:0000256" key="1">
    <source>
        <dbReference type="ARBA" id="ARBA00004370"/>
    </source>
</evidence>
<dbReference type="InterPro" id="IPR028082">
    <property type="entry name" value="Peripla_BP_I"/>
</dbReference>
<evidence type="ECO:0000313" key="9">
    <source>
        <dbReference type="Proteomes" id="UP001166674"/>
    </source>
</evidence>
<evidence type="ECO:0000256" key="5">
    <source>
        <dbReference type="ARBA" id="ARBA00023136"/>
    </source>
</evidence>
<organism evidence="8 9">
    <name type="scientific">Sciurus carolinensis</name>
    <name type="common">Eastern gray squirrel</name>
    <dbReference type="NCBI Taxonomy" id="30640"/>
    <lineage>
        <taxon>Eukaryota</taxon>
        <taxon>Metazoa</taxon>
        <taxon>Chordata</taxon>
        <taxon>Craniata</taxon>
        <taxon>Vertebrata</taxon>
        <taxon>Euteleostomi</taxon>
        <taxon>Mammalia</taxon>
        <taxon>Eutheria</taxon>
        <taxon>Euarchontoglires</taxon>
        <taxon>Glires</taxon>
        <taxon>Rodentia</taxon>
        <taxon>Sciuromorpha</taxon>
        <taxon>Sciuridae</taxon>
        <taxon>Sciurinae</taxon>
        <taxon>Sciurini</taxon>
        <taxon>Sciurus</taxon>
    </lineage>
</organism>
<dbReference type="Gene3D" id="3.40.50.2300">
    <property type="match status" value="1"/>
</dbReference>
<protein>
    <submittedName>
        <fullName evidence="8">Retinal guanylyl cyclase 2</fullName>
    </submittedName>
</protein>
<proteinExistence type="predicted"/>
<keyword evidence="3" id="KW-0732">Signal</keyword>
<name>A0AA41MX66_SCICA</name>
<comment type="caution">
    <text evidence="8">The sequence shown here is derived from an EMBL/GenBank/DDBJ whole genome shotgun (WGS) entry which is preliminary data.</text>
</comment>
<keyword evidence="2 6" id="KW-0812">Transmembrane</keyword>
<gene>
    <name evidence="8" type="ORF">SUZIE_154595</name>
</gene>
<dbReference type="EMBL" id="JAATJV010370047">
    <property type="protein sequence ID" value="MBZ3879770.1"/>
    <property type="molecule type" value="Genomic_DNA"/>
</dbReference>
<reference evidence="8" key="1">
    <citation type="submission" date="2020-03" db="EMBL/GenBank/DDBJ databases">
        <title>Studies in the Genomics of Life Span.</title>
        <authorList>
            <person name="Glass D."/>
        </authorList>
    </citation>
    <scope>NUCLEOTIDE SEQUENCE</scope>
    <source>
        <strain evidence="8">SUZIE</strain>
        <tissue evidence="8">Muscle</tissue>
    </source>
</reference>
<keyword evidence="9" id="KW-1185">Reference proteome</keyword>
<evidence type="ECO:0000256" key="6">
    <source>
        <dbReference type="SAM" id="Phobius"/>
    </source>
</evidence>
<feature type="transmembrane region" description="Helical" evidence="6">
    <location>
        <begin position="222"/>
        <end position="244"/>
    </location>
</feature>
<evidence type="ECO:0000313" key="8">
    <source>
        <dbReference type="EMBL" id="MBZ3879770.1"/>
    </source>
</evidence>
<feature type="domain" description="Receptor ligand binding region" evidence="7">
    <location>
        <begin position="62"/>
        <end position="167"/>
    </location>
</feature>
<evidence type="ECO:0000256" key="3">
    <source>
        <dbReference type="ARBA" id="ARBA00022729"/>
    </source>
</evidence>
<dbReference type="Proteomes" id="UP001166674">
    <property type="component" value="Unassembled WGS sequence"/>
</dbReference>
<dbReference type="AlphaFoldDB" id="A0AA41MX66"/>
<comment type="subcellular location">
    <subcellularLocation>
        <location evidence="1">Membrane</location>
    </subcellularLocation>
</comment>
<evidence type="ECO:0000256" key="4">
    <source>
        <dbReference type="ARBA" id="ARBA00022989"/>
    </source>
</evidence>
<dbReference type="GO" id="GO:0016020">
    <property type="term" value="C:membrane"/>
    <property type="evidence" value="ECO:0007669"/>
    <property type="project" value="UniProtKB-SubCell"/>
</dbReference>